<feature type="region of interest" description="Disordered" evidence="1">
    <location>
        <begin position="240"/>
        <end position="301"/>
    </location>
</feature>
<comment type="caution">
    <text evidence="2">The sequence shown here is derived from an EMBL/GenBank/DDBJ whole genome shotgun (WGS) entry which is preliminary data.</text>
</comment>
<feature type="region of interest" description="Disordered" evidence="1">
    <location>
        <begin position="48"/>
        <end position="88"/>
    </location>
</feature>
<dbReference type="Proteomes" id="UP001590950">
    <property type="component" value="Unassembled WGS sequence"/>
</dbReference>
<sequence>MGPTYSNVLEGQGENQVLVTYNITWMSTTMGRNEPTVGCIDVMPIQHEPDGSCSQAQDDVDEDPYTNTTHSGSEEDSNSQSIDTRDNEDAVTPGISWNIPCIAHLYWGIWRADFYCTYNPHNHNFPPAEDGLYPFAIRSMNEWMEMALAGHPISVPRIVSAQPDEYGHAMLRFEITWRQQGLATNTFTLYAKRVPRFNDWDLSETESRNFQVLINTHNTQFMNPQVAHMQSASLRLADHDEESLKKSQGRVTRDSRRSRGGRVSGATGRGSFRGRGGFRGRKRGRVVHSGGHGRGGSRVLA</sequence>
<protein>
    <submittedName>
        <fullName evidence="2">Uncharacterized protein</fullName>
    </submittedName>
</protein>
<accession>A0ABR4A4A7</accession>
<evidence type="ECO:0000313" key="3">
    <source>
        <dbReference type="Proteomes" id="UP001590950"/>
    </source>
</evidence>
<feature type="compositionally biased region" description="Basic residues" evidence="1">
    <location>
        <begin position="276"/>
        <end position="286"/>
    </location>
</feature>
<dbReference type="EMBL" id="JBEFKJ010000020">
    <property type="protein sequence ID" value="KAL2040513.1"/>
    <property type="molecule type" value="Genomic_DNA"/>
</dbReference>
<reference evidence="2 3" key="1">
    <citation type="submission" date="2024-09" db="EMBL/GenBank/DDBJ databases">
        <title>Rethinking Asexuality: The Enigmatic Case of Functional Sexual Genes in Lepraria (Stereocaulaceae).</title>
        <authorList>
            <person name="Doellman M."/>
            <person name="Sun Y."/>
            <person name="Barcenas-Pena A."/>
            <person name="Lumbsch H.T."/>
            <person name="Grewe F."/>
        </authorList>
    </citation>
    <scope>NUCLEOTIDE SEQUENCE [LARGE SCALE GENOMIC DNA]</scope>
    <source>
        <strain evidence="2 3">Mercado 3170</strain>
    </source>
</reference>
<proteinExistence type="predicted"/>
<feature type="compositionally biased region" description="Gly residues" evidence="1">
    <location>
        <begin position="290"/>
        <end position="301"/>
    </location>
</feature>
<evidence type="ECO:0000313" key="2">
    <source>
        <dbReference type="EMBL" id="KAL2040513.1"/>
    </source>
</evidence>
<organism evidence="2 3">
    <name type="scientific">Stereocaulon virgatum</name>
    <dbReference type="NCBI Taxonomy" id="373712"/>
    <lineage>
        <taxon>Eukaryota</taxon>
        <taxon>Fungi</taxon>
        <taxon>Dikarya</taxon>
        <taxon>Ascomycota</taxon>
        <taxon>Pezizomycotina</taxon>
        <taxon>Lecanoromycetes</taxon>
        <taxon>OSLEUM clade</taxon>
        <taxon>Lecanoromycetidae</taxon>
        <taxon>Lecanorales</taxon>
        <taxon>Lecanorineae</taxon>
        <taxon>Stereocaulaceae</taxon>
        <taxon>Stereocaulon</taxon>
    </lineage>
</organism>
<feature type="compositionally biased region" description="Basic and acidic residues" evidence="1">
    <location>
        <begin position="240"/>
        <end position="257"/>
    </location>
</feature>
<gene>
    <name evidence="2" type="ORF">N7G274_006492</name>
</gene>
<name>A0ABR4A4A7_9LECA</name>
<keyword evidence="3" id="KW-1185">Reference proteome</keyword>
<evidence type="ECO:0000256" key="1">
    <source>
        <dbReference type="SAM" id="MobiDB-lite"/>
    </source>
</evidence>